<feature type="compositionally biased region" description="Polar residues" evidence="5">
    <location>
        <begin position="257"/>
        <end position="283"/>
    </location>
</feature>
<evidence type="ECO:0000256" key="2">
    <source>
        <dbReference type="ARBA" id="ARBA00022692"/>
    </source>
</evidence>
<protein>
    <recommendedName>
        <fullName evidence="7">Glucose receptor Git3-like N-terminal domain-containing protein</fullName>
    </recommendedName>
</protein>
<feature type="transmembrane region" description="Helical" evidence="6">
    <location>
        <begin position="85"/>
        <end position="105"/>
    </location>
</feature>
<dbReference type="Gene3D" id="1.20.1070.10">
    <property type="entry name" value="Rhodopsin 7-helix transmembrane proteins"/>
    <property type="match status" value="1"/>
</dbReference>
<feature type="transmembrane region" description="Helical" evidence="6">
    <location>
        <begin position="6"/>
        <end position="29"/>
    </location>
</feature>
<evidence type="ECO:0000256" key="3">
    <source>
        <dbReference type="ARBA" id="ARBA00022989"/>
    </source>
</evidence>
<dbReference type="PANTHER" id="PTHR23112">
    <property type="entry name" value="G PROTEIN-COUPLED RECEPTOR 157-RELATED"/>
    <property type="match status" value="1"/>
</dbReference>
<dbReference type="GO" id="GO:0007189">
    <property type="term" value="P:adenylate cyclase-activating G protein-coupled receptor signaling pathway"/>
    <property type="evidence" value="ECO:0007669"/>
    <property type="project" value="TreeGrafter"/>
</dbReference>
<proteinExistence type="predicted"/>
<dbReference type="EMBL" id="ML735267">
    <property type="protein sequence ID" value="KAE8389301.1"/>
    <property type="molecule type" value="Genomic_DNA"/>
</dbReference>
<evidence type="ECO:0000256" key="5">
    <source>
        <dbReference type="SAM" id="MobiDB-lite"/>
    </source>
</evidence>
<feature type="transmembrane region" description="Helical" evidence="6">
    <location>
        <begin position="298"/>
        <end position="317"/>
    </location>
</feature>
<comment type="subcellular location">
    <subcellularLocation>
        <location evidence="1">Membrane</location>
        <topology evidence="1">Multi-pass membrane protein</topology>
    </subcellularLocation>
</comment>
<keyword evidence="4 6" id="KW-0472">Membrane</keyword>
<dbReference type="Pfam" id="PF11710">
    <property type="entry name" value="Git3"/>
    <property type="match status" value="1"/>
</dbReference>
<reference evidence="8" key="1">
    <citation type="submission" date="2019-04" db="EMBL/GenBank/DDBJ databases">
        <title>Friends and foes A comparative genomics studyof 23 Aspergillus species from section Flavi.</title>
        <authorList>
            <consortium name="DOE Joint Genome Institute"/>
            <person name="Kjaerbolling I."/>
            <person name="Vesth T."/>
            <person name="Frisvad J.C."/>
            <person name="Nybo J.L."/>
            <person name="Theobald S."/>
            <person name="Kildgaard S."/>
            <person name="Isbrandt T."/>
            <person name="Kuo A."/>
            <person name="Sato A."/>
            <person name="Lyhne E.K."/>
            <person name="Kogle M.E."/>
            <person name="Wiebenga A."/>
            <person name="Kun R.S."/>
            <person name="Lubbers R.J."/>
            <person name="Makela M.R."/>
            <person name="Barry K."/>
            <person name="Chovatia M."/>
            <person name="Clum A."/>
            <person name="Daum C."/>
            <person name="Haridas S."/>
            <person name="He G."/>
            <person name="LaButti K."/>
            <person name="Lipzen A."/>
            <person name="Mondo S."/>
            <person name="Riley R."/>
            <person name="Salamov A."/>
            <person name="Simmons B.A."/>
            <person name="Magnuson J.K."/>
            <person name="Henrissat B."/>
            <person name="Mortensen U.H."/>
            <person name="Larsen T.O."/>
            <person name="Devries R.P."/>
            <person name="Grigoriev I.V."/>
            <person name="Machida M."/>
            <person name="Baker S.E."/>
            <person name="Andersen M.R."/>
        </authorList>
    </citation>
    <scope>NUCLEOTIDE SEQUENCE [LARGE SCALE GENOMIC DNA]</scope>
    <source>
        <strain evidence="8">IBT 14317</strain>
    </source>
</reference>
<evidence type="ECO:0000256" key="1">
    <source>
        <dbReference type="ARBA" id="ARBA00004141"/>
    </source>
</evidence>
<feature type="transmembrane region" description="Helical" evidence="6">
    <location>
        <begin position="329"/>
        <end position="351"/>
    </location>
</feature>
<feature type="transmembrane region" description="Helical" evidence="6">
    <location>
        <begin position="126"/>
        <end position="146"/>
    </location>
</feature>
<dbReference type="SUPFAM" id="SSF81321">
    <property type="entry name" value="Family A G protein-coupled receptor-like"/>
    <property type="match status" value="1"/>
</dbReference>
<dbReference type="AlphaFoldDB" id="A0A5N7C5C7"/>
<evidence type="ECO:0000256" key="6">
    <source>
        <dbReference type="SAM" id="Phobius"/>
    </source>
</evidence>
<feature type="transmembrane region" description="Helical" evidence="6">
    <location>
        <begin position="166"/>
        <end position="187"/>
    </location>
</feature>
<dbReference type="InterPro" id="IPR023041">
    <property type="entry name" value="Glucose_rcpt_Git3-like_N"/>
</dbReference>
<dbReference type="GO" id="GO:0004930">
    <property type="term" value="F:G protein-coupled receptor activity"/>
    <property type="evidence" value="ECO:0007669"/>
    <property type="project" value="TreeGrafter"/>
</dbReference>
<evidence type="ECO:0000256" key="4">
    <source>
        <dbReference type="ARBA" id="ARBA00023136"/>
    </source>
</evidence>
<sequence length="374" mass="42022">MAVDLAVSIPTVVGSILSTLASGFVLSVFAISPKNHFRHWLIFNLTLADFINATNNTVSGLIVLSRGHDLYPGPGCRFNGWIGQFSVQAIDFSIFAIAMVALWIVQRPTIVSSLSWISKVTLCASVWIVPLVTSTTALCLDILGPVSGNWCWIEPRYLGLRYALGHGWRIGIVLITAVTYIVVFIVVKRRYQHLRLFPNGDTTTSGRNQTKSTEADQVELTSIRLDTTVTVQSSDMVNTVATIDRQPEVPSKDRLTFQVSSSADQSLPSRHNTSTTGSRGDATQQRDKKIRYTEVRRVMLLNGYPAFYILLWIPGLLNRLFESLGHHYRWLQILQASTQFIGLANALTYSYNEGFRRQIRSLLTRQRRSYHEQL</sequence>
<dbReference type="GO" id="GO:0005886">
    <property type="term" value="C:plasma membrane"/>
    <property type="evidence" value="ECO:0007669"/>
    <property type="project" value="TreeGrafter"/>
</dbReference>
<name>A0A5N7C5C7_PETAA</name>
<dbReference type="PANTHER" id="PTHR23112:SF0">
    <property type="entry name" value="TRANSMEMBRANE PROTEIN 116"/>
    <property type="match status" value="1"/>
</dbReference>
<dbReference type="CDD" id="cd00637">
    <property type="entry name" value="7tm_classA_rhodopsin-like"/>
    <property type="match status" value="1"/>
</dbReference>
<accession>A0A5N7C5C7</accession>
<feature type="transmembrane region" description="Helical" evidence="6">
    <location>
        <begin position="41"/>
        <end position="65"/>
    </location>
</feature>
<organism evidence="8">
    <name type="scientific">Petromyces alliaceus</name>
    <name type="common">Aspergillus alliaceus</name>
    <dbReference type="NCBI Taxonomy" id="209559"/>
    <lineage>
        <taxon>Eukaryota</taxon>
        <taxon>Fungi</taxon>
        <taxon>Dikarya</taxon>
        <taxon>Ascomycota</taxon>
        <taxon>Pezizomycotina</taxon>
        <taxon>Eurotiomycetes</taxon>
        <taxon>Eurotiomycetidae</taxon>
        <taxon>Eurotiales</taxon>
        <taxon>Aspergillaceae</taxon>
        <taxon>Aspergillus</taxon>
        <taxon>Aspergillus subgen. Circumdati</taxon>
    </lineage>
</organism>
<gene>
    <name evidence="8" type="ORF">BDV23DRAFT_184546</name>
</gene>
<evidence type="ECO:0000259" key="7">
    <source>
        <dbReference type="Pfam" id="PF11710"/>
    </source>
</evidence>
<dbReference type="OrthoDB" id="100006at2759"/>
<feature type="domain" description="Glucose receptor Git3-like N-terminal" evidence="7">
    <location>
        <begin position="11"/>
        <end position="193"/>
    </location>
</feature>
<dbReference type="Proteomes" id="UP000326877">
    <property type="component" value="Unassembled WGS sequence"/>
</dbReference>
<keyword evidence="3 6" id="KW-1133">Transmembrane helix</keyword>
<keyword evidence="2 6" id="KW-0812">Transmembrane</keyword>
<evidence type="ECO:0000313" key="8">
    <source>
        <dbReference type="EMBL" id="KAE8389301.1"/>
    </source>
</evidence>
<feature type="region of interest" description="Disordered" evidence="5">
    <location>
        <begin position="249"/>
        <end position="287"/>
    </location>
</feature>